<dbReference type="HAMAP" id="MF_02016">
    <property type="entry name" value="MltF"/>
    <property type="match status" value="1"/>
</dbReference>
<reference evidence="12" key="2">
    <citation type="submission" date="2017-09" db="EMBL/GenBank/DDBJ databases">
        <title>FDA dAtabase for Regulatory Grade micrObial Sequences (FDA-ARGOS): Supporting development and validation of Infectious Disease Dx tests.</title>
        <authorList>
            <person name="Minogue T."/>
            <person name="Wolcott M."/>
            <person name="Wasieloski L."/>
            <person name="Aguilar W."/>
            <person name="Moore D."/>
            <person name="Tallon L.J."/>
            <person name="Sadzewicz L."/>
            <person name="Ott S."/>
            <person name="Zhao X."/>
            <person name="Nagaraj S."/>
            <person name="Vavikolanu K."/>
            <person name="Aluvathingal J."/>
            <person name="Nadendla S."/>
            <person name="Sichtig H."/>
        </authorList>
    </citation>
    <scope>NUCLEOTIDE SEQUENCE</scope>
    <source>
        <strain evidence="12">FDAARGOS_387</strain>
    </source>
</reference>
<evidence type="ECO:0000313" key="13">
    <source>
        <dbReference type="EMBL" id="VFS53051.1"/>
    </source>
</evidence>
<feature type="region of interest" description="LT domain" evidence="9">
    <location>
        <begin position="269"/>
        <end position="491"/>
    </location>
</feature>
<dbReference type="SUPFAM" id="SSF53850">
    <property type="entry name" value="Periplasmic binding protein-like II"/>
    <property type="match status" value="1"/>
</dbReference>
<comment type="similarity">
    <text evidence="2">Belongs to the transglycosylase Slt family.</text>
</comment>
<dbReference type="RefSeq" id="WP_029096907.1">
    <property type="nucleotide sequence ID" value="NZ_BRLG01000006.1"/>
</dbReference>
<evidence type="ECO:0000313" key="14">
    <source>
        <dbReference type="Proteomes" id="UP000224974"/>
    </source>
</evidence>
<dbReference type="InterPro" id="IPR023703">
    <property type="entry name" value="MltF"/>
</dbReference>
<name>A0A2C6DT40_9GAMM</name>
<dbReference type="InterPro" id="IPR023346">
    <property type="entry name" value="Lysozyme-like_dom_sf"/>
</dbReference>
<dbReference type="Gene3D" id="3.40.190.10">
    <property type="entry name" value="Periplasmic binding protein-like II"/>
    <property type="match status" value="2"/>
</dbReference>
<evidence type="ECO:0000256" key="10">
    <source>
        <dbReference type="SAM" id="Phobius"/>
    </source>
</evidence>
<dbReference type="Pfam" id="PF01464">
    <property type="entry name" value="SLT"/>
    <property type="match status" value="1"/>
</dbReference>
<feature type="transmembrane region" description="Helical" evidence="10">
    <location>
        <begin position="7"/>
        <end position="26"/>
    </location>
</feature>
<dbReference type="EMBL" id="PDDX01000001">
    <property type="protein sequence ID" value="PHI31994.1"/>
    <property type="molecule type" value="Genomic_DNA"/>
</dbReference>
<keyword evidence="4 9" id="KW-0732">Signal</keyword>
<dbReference type="PANTHER" id="PTHR35936:SF32">
    <property type="entry name" value="MEMBRANE-BOUND LYTIC MUREIN TRANSGLYCOSYLASE F"/>
    <property type="match status" value="1"/>
</dbReference>
<keyword evidence="5 9" id="KW-0472">Membrane</keyword>
<comment type="similarity">
    <text evidence="9">In the C-terminal section; belongs to the transglycosylase Slt family.</text>
</comment>
<dbReference type="SUPFAM" id="SSF53955">
    <property type="entry name" value="Lysozyme-like"/>
    <property type="match status" value="1"/>
</dbReference>
<dbReference type="AlphaFoldDB" id="A0A2C6DT40"/>
<evidence type="ECO:0000256" key="3">
    <source>
        <dbReference type="ARBA" id="ARBA00010333"/>
    </source>
</evidence>
<dbReference type="FunFam" id="1.10.530.10:FF:000003">
    <property type="entry name" value="Membrane-bound lytic murein transglycosylase F"/>
    <property type="match status" value="1"/>
</dbReference>
<comment type="catalytic activity">
    <reaction evidence="1 9">
        <text>Exolytic cleavage of the (1-&gt;4)-beta-glycosidic linkage between N-acetylmuramic acid (MurNAc) and N-acetylglucosamine (GlcNAc) residues in peptidoglycan, from either the reducing or the non-reducing ends of the peptidoglycan chains, with concomitant formation of a 1,6-anhydrobond in the MurNAc residue.</text>
        <dbReference type="EC" id="4.2.2.n1"/>
    </reaction>
</comment>
<dbReference type="GO" id="GO:0009279">
    <property type="term" value="C:cell outer membrane"/>
    <property type="evidence" value="ECO:0007669"/>
    <property type="project" value="UniProtKB-SubCell"/>
</dbReference>
<gene>
    <name evidence="9 13" type="primary">mltF</name>
    <name evidence="12" type="ORF">CRN84_23050</name>
    <name evidence="13" type="ORF">NCTC12282_06262</name>
</gene>
<evidence type="ECO:0000256" key="8">
    <source>
        <dbReference type="ARBA" id="ARBA00023316"/>
    </source>
</evidence>
<dbReference type="NCBIfam" id="NF008112">
    <property type="entry name" value="PRK10859.1"/>
    <property type="match status" value="1"/>
</dbReference>
<keyword evidence="6 9" id="KW-0998">Cell outer membrane</keyword>
<dbReference type="Proteomes" id="UP000224974">
    <property type="component" value="Unassembled WGS sequence"/>
</dbReference>
<dbReference type="InterPro" id="IPR008258">
    <property type="entry name" value="Transglycosylase_SLT_dom_1"/>
</dbReference>
<evidence type="ECO:0000259" key="11">
    <source>
        <dbReference type="SMART" id="SM00062"/>
    </source>
</evidence>
<dbReference type="GO" id="GO:0008933">
    <property type="term" value="F:peptidoglycan lytic transglycosylase activity"/>
    <property type="evidence" value="ECO:0007669"/>
    <property type="project" value="UniProtKB-UniRule"/>
</dbReference>
<keyword evidence="8 9" id="KW-0961">Cell wall biogenesis/degradation</keyword>
<dbReference type="EC" id="4.2.2.n1" evidence="9"/>
<protein>
    <recommendedName>
        <fullName evidence="9">Membrane-bound lytic murein transglycosylase F</fullName>
        <ecNumber evidence="9">4.2.2.n1</ecNumber>
    </recommendedName>
    <alternativeName>
        <fullName evidence="9">Murein lyase F</fullName>
    </alternativeName>
</protein>
<proteinExistence type="inferred from homology"/>
<keyword evidence="10" id="KW-0812">Transmembrane</keyword>
<dbReference type="GO" id="GO:0016998">
    <property type="term" value="P:cell wall macromolecule catabolic process"/>
    <property type="evidence" value="ECO:0007669"/>
    <property type="project" value="UniProtKB-UniRule"/>
</dbReference>
<organism evidence="12 14">
    <name type="scientific">Budvicia aquatica</name>
    <dbReference type="NCBI Taxonomy" id="82979"/>
    <lineage>
        <taxon>Bacteria</taxon>
        <taxon>Pseudomonadati</taxon>
        <taxon>Pseudomonadota</taxon>
        <taxon>Gammaproteobacteria</taxon>
        <taxon>Enterobacterales</taxon>
        <taxon>Budviciaceae</taxon>
        <taxon>Budvicia</taxon>
    </lineage>
</organism>
<dbReference type="PANTHER" id="PTHR35936">
    <property type="entry name" value="MEMBRANE-BOUND LYTIC MUREIN TRANSGLYCOSYLASE F"/>
    <property type="match status" value="1"/>
</dbReference>
<feature type="domain" description="Solute-binding protein family 3/N-terminal" evidence="11">
    <location>
        <begin position="44"/>
        <end position="268"/>
    </location>
</feature>
<feature type="active site" evidence="9">
    <location>
        <position position="313"/>
    </location>
</feature>
<evidence type="ECO:0000256" key="4">
    <source>
        <dbReference type="ARBA" id="ARBA00022729"/>
    </source>
</evidence>
<dbReference type="GO" id="GO:0071555">
    <property type="term" value="P:cell wall organization"/>
    <property type="evidence" value="ECO:0007669"/>
    <property type="project" value="UniProtKB-KW"/>
</dbReference>
<sequence length="491" mass="55292">MKPLKIGYLFIGVVTLLVTLALWPMFHWHSNEESQIQKIQARGVLNVATLNATPYYYKGSNGPGGLDYELAKLFAEYLGVKLNVETKHNITNLFPELENQQADILAAGLIYNPDRMKEYSTGPAYYSVSQQLVYRQNTPKPKSLENLKGQLTVVTGAASISTLHQLKKSKYPELAWNSSSTSSSIELLKQVADGELDYTIADSVTIAILQRVYPNLAVAFDITEEEPVMWYVRNSDDNSLNAAMLDFFNQIIEDGTLAKLEEKYLGHVGEFDYVDTKTFLDAIDNVLPGLQPHFEKYATKIDWRLAAAIAYQESHWDPLATSPTGVRGIMMLTRNTAESLGVTDRLDPEQSIKGGITYLQQLIEKIPKTVPEDDRIWFALVAYNMGYAHMLDARSLTAQQGANPDSWADVKKRLKMLSQKQYYSKTRYGYARGHQAYQFVENIRRYRISLIGYLQKKESQMANTLLAAAQETEMGSSYPAVKLSQLKATTP</sequence>
<evidence type="ECO:0000313" key="15">
    <source>
        <dbReference type="Proteomes" id="UP000373449"/>
    </source>
</evidence>
<dbReference type="OrthoDB" id="9815002at2"/>
<evidence type="ECO:0000256" key="1">
    <source>
        <dbReference type="ARBA" id="ARBA00001420"/>
    </source>
</evidence>
<dbReference type="EMBL" id="CAADJA010000002">
    <property type="protein sequence ID" value="VFS53051.1"/>
    <property type="molecule type" value="Genomic_DNA"/>
</dbReference>
<comment type="subcellular location">
    <subcellularLocation>
        <location evidence="9">Cell outer membrane</location>
        <topology evidence="9">Peripheral membrane protein</topology>
    </subcellularLocation>
    <text evidence="9">Attached to the inner leaflet of the outer membrane.</text>
</comment>
<evidence type="ECO:0000256" key="5">
    <source>
        <dbReference type="ARBA" id="ARBA00023136"/>
    </source>
</evidence>
<comment type="domain">
    <text evidence="9">The N-terminal domain does not have lytic activity and probably modulates enzymatic activity. The C-terminal domain is the catalytic active domain.</text>
</comment>
<evidence type="ECO:0000256" key="2">
    <source>
        <dbReference type="ARBA" id="ARBA00007734"/>
    </source>
</evidence>
<dbReference type="Proteomes" id="UP000373449">
    <property type="component" value="Unassembled WGS sequence"/>
</dbReference>
<reference evidence="13 15" key="3">
    <citation type="submission" date="2019-03" db="EMBL/GenBank/DDBJ databases">
        <authorList>
            <consortium name="Pathogen Informatics"/>
        </authorList>
    </citation>
    <scope>NUCLEOTIDE SEQUENCE [LARGE SCALE GENOMIC DNA]</scope>
    <source>
        <strain evidence="13 15">NCTC12282</strain>
    </source>
</reference>
<dbReference type="STRING" id="1111728.GCA_000427805_03396"/>
<dbReference type="CDD" id="cd13403">
    <property type="entry name" value="MLTF-like"/>
    <property type="match status" value="1"/>
</dbReference>
<comment type="similarity">
    <text evidence="9">In the N-terminal section; belongs to the bacterial solute-binding protein 3 family.</text>
</comment>
<evidence type="ECO:0000256" key="9">
    <source>
        <dbReference type="HAMAP-Rule" id="MF_02016"/>
    </source>
</evidence>
<dbReference type="CDD" id="cd01009">
    <property type="entry name" value="PBP2_YfhD_N"/>
    <property type="match status" value="1"/>
</dbReference>
<reference evidence="14" key="1">
    <citation type="submission" date="2017-09" db="EMBL/GenBank/DDBJ databases">
        <title>FDA dAtabase for Regulatory Grade micrObial Sequences (FDA-ARGOS): Supporting development and validation of Infectious Disease Dx tests.</title>
        <authorList>
            <person name="Minogue T."/>
            <person name="Wolcott M."/>
            <person name="Wasieloski L."/>
            <person name="Aguilar W."/>
            <person name="Moore D."/>
            <person name="Tallon L."/>
            <person name="Sadzewicz L."/>
            <person name="Ott S."/>
            <person name="Zhao X."/>
            <person name="Nagaraj S."/>
            <person name="Vavikolanu K."/>
            <person name="Aluvathingal J."/>
            <person name="Nadendla S."/>
            <person name="Sichtig H."/>
        </authorList>
    </citation>
    <scope>NUCLEOTIDE SEQUENCE [LARGE SCALE GENOMIC DNA]</scope>
    <source>
        <strain evidence="14">FDAARGOS_387</strain>
    </source>
</reference>
<dbReference type="SMART" id="SM00062">
    <property type="entry name" value="PBPb"/>
    <property type="match status" value="1"/>
</dbReference>
<evidence type="ECO:0000313" key="12">
    <source>
        <dbReference type="EMBL" id="PHI31994.1"/>
    </source>
</evidence>
<dbReference type="PROSITE" id="PS00922">
    <property type="entry name" value="TRANSGLYCOSYLASE"/>
    <property type="match status" value="1"/>
</dbReference>
<evidence type="ECO:0000256" key="7">
    <source>
        <dbReference type="ARBA" id="ARBA00023239"/>
    </source>
</evidence>
<dbReference type="Gene3D" id="1.10.530.10">
    <property type="match status" value="1"/>
</dbReference>
<dbReference type="GO" id="GO:0009253">
    <property type="term" value="P:peptidoglycan catabolic process"/>
    <property type="evidence" value="ECO:0007669"/>
    <property type="project" value="TreeGrafter"/>
</dbReference>
<dbReference type="InterPro" id="IPR000189">
    <property type="entry name" value="Transglyc_AS"/>
</dbReference>
<keyword evidence="14" id="KW-1185">Reference proteome</keyword>
<accession>A0A2C6DT40</accession>
<keyword evidence="7 9" id="KW-0456">Lyase</keyword>
<dbReference type="InterPro" id="IPR001638">
    <property type="entry name" value="Solute-binding_3/MltF_N"/>
</dbReference>
<dbReference type="Pfam" id="PF00497">
    <property type="entry name" value="SBP_bac_3"/>
    <property type="match status" value="1"/>
</dbReference>
<comment type="similarity">
    <text evidence="3">Belongs to the bacterial solute-binding protein 3 family.</text>
</comment>
<keyword evidence="10" id="KW-1133">Transmembrane helix</keyword>
<comment type="caution">
    <text evidence="9">Lacks conserved residue(s) required for the propagation of feature annotation.</text>
</comment>
<comment type="function">
    <text evidence="9">Murein-degrading enzyme that degrades murein glycan strands and insoluble, high-molecular weight murein sacculi, with the concomitant formation of a 1,6-anhydromuramoyl product. Lytic transglycosylases (LTs) play an integral role in the metabolism of the peptidoglycan (PG) sacculus. Their lytic action creates space within the PG sacculus to allow for its expansion as well as for the insertion of various structures such as secretion systems and flagella.</text>
</comment>
<evidence type="ECO:0000256" key="6">
    <source>
        <dbReference type="ARBA" id="ARBA00023237"/>
    </source>
</evidence>